<keyword evidence="1" id="KW-1133">Transmembrane helix</keyword>
<evidence type="ECO:0000313" key="3">
    <source>
        <dbReference type="Proteomes" id="UP000553632"/>
    </source>
</evidence>
<gene>
    <name evidence="2" type="ORF">FOZ63_010090</name>
</gene>
<keyword evidence="3" id="KW-1185">Reference proteome</keyword>
<feature type="transmembrane region" description="Helical" evidence="1">
    <location>
        <begin position="102"/>
        <end position="125"/>
    </location>
</feature>
<sequence>SLMMDRLQFRTNKDGSYDLGIHGVSSSLLKYFDDNYREPFSHKFSSGLDEKEYRLWARSRQTFWITRHMRWAVAGVLLLVVAMTFVAVNFHGPLDGNTFSMVAGVVVQIASALLLLISVCLTVVSFGKPRRLLTAGLLFFVSTSLFSCVYVYNFGRAMED</sequence>
<reference evidence="2 3" key="1">
    <citation type="submission" date="2020-04" db="EMBL/GenBank/DDBJ databases">
        <title>Perkinsus olseni comparative genomics.</title>
        <authorList>
            <person name="Bogema D.R."/>
        </authorList>
    </citation>
    <scope>NUCLEOTIDE SEQUENCE [LARGE SCALE GENOMIC DNA]</scope>
    <source>
        <strain evidence="2 3">ATCC PRA-207</strain>
    </source>
</reference>
<keyword evidence="1" id="KW-0812">Transmembrane</keyword>
<dbReference type="EMBL" id="JABANO010020530">
    <property type="protein sequence ID" value="KAF4728350.1"/>
    <property type="molecule type" value="Genomic_DNA"/>
</dbReference>
<keyword evidence="1" id="KW-0472">Membrane</keyword>
<comment type="caution">
    <text evidence="2">The sequence shown here is derived from an EMBL/GenBank/DDBJ whole genome shotgun (WGS) entry which is preliminary data.</text>
</comment>
<feature type="non-terminal residue" evidence="2">
    <location>
        <position position="160"/>
    </location>
</feature>
<protein>
    <submittedName>
        <fullName evidence="2">Uncharacterized protein</fullName>
    </submittedName>
</protein>
<evidence type="ECO:0000313" key="2">
    <source>
        <dbReference type="EMBL" id="KAF4728350.1"/>
    </source>
</evidence>
<accession>A0A7J6S8I5</accession>
<organism evidence="2 3">
    <name type="scientific">Perkinsus olseni</name>
    <name type="common">Perkinsus atlanticus</name>
    <dbReference type="NCBI Taxonomy" id="32597"/>
    <lineage>
        <taxon>Eukaryota</taxon>
        <taxon>Sar</taxon>
        <taxon>Alveolata</taxon>
        <taxon>Perkinsozoa</taxon>
        <taxon>Perkinsea</taxon>
        <taxon>Perkinsida</taxon>
        <taxon>Perkinsidae</taxon>
        <taxon>Perkinsus</taxon>
    </lineage>
</organism>
<dbReference type="AlphaFoldDB" id="A0A7J6S8I5"/>
<feature type="transmembrane region" description="Helical" evidence="1">
    <location>
        <begin position="132"/>
        <end position="152"/>
    </location>
</feature>
<evidence type="ECO:0000256" key="1">
    <source>
        <dbReference type="SAM" id="Phobius"/>
    </source>
</evidence>
<dbReference type="Proteomes" id="UP000553632">
    <property type="component" value="Unassembled WGS sequence"/>
</dbReference>
<proteinExistence type="predicted"/>
<feature type="non-terminal residue" evidence="2">
    <location>
        <position position="1"/>
    </location>
</feature>
<feature type="transmembrane region" description="Helical" evidence="1">
    <location>
        <begin position="71"/>
        <end position="90"/>
    </location>
</feature>
<name>A0A7J6S8I5_PEROL</name>